<sequence length="319" mass="34335">MVTGLAQALVAAGAVDAQEIAADVDRFGDGTALGRELISRGVVSERTLAESVAASTGTRFLDLAAVTIDPAVLALVPSSLCRRFQLLPIERSAHRLTVGIVDPTDLVALDDVSTATGLVVDPVVVARDALQTVFGRFLRSDEELTELSTVIEGASTAARTSFTLSLDEGDDATPVVRFVNLLIAQAITDRASDIHIEPGEADLTVRFRIDGVLHEVQRADRTIQDGVLSRLKIMAQIDIAEKRRPQDGRISVTLEGRTVDLRLATLPTVWGEKVVMRILDTSERRVSMAELLMSPGNDARFREAIRRPHGMVLVTGPTG</sequence>
<dbReference type="PANTHER" id="PTHR30258:SF3">
    <property type="entry name" value="SLL1921 PROTEIN"/>
    <property type="match status" value="1"/>
</dbReference>
<dbReference type="Pfam" id="PF05157">
    <property type="entry name" value="MshEN"/>
    <property type="match status" value="1"/>
</dbReference>
<dbReference type="EMBL" id="DMNG01000028">
    <property type="protein sequence ID" value="HAN23315.1"/>
    <property type="molecule type" value="Genomic_DNA"/>
</dbReference>
<evidence type="ECO:0000256" key="2">
    <source>
        <dbReference type="ARBA" id="ARBA00022741"/>
    </source>
</evidence>
<comment type="similarity">
    <text evidence="1">Belongs to the GSP E family.</text>
</comment>
<evidence type="ECO:0000256" key="3">
    <source>
        <dbReference type="ARBA" id="ARBA00022840"/>
    </source>
</evidence>
<dbReference type="GO" id="GO:0016887">
    <property type="term" value="F:ATP hydrolysis activity"/>
    <property type="evidence" value="ECO:0007669"/>
    <property type="project" value="TreeGrafter"/>
</dbReference>
<dbReference type="Gene3D" id="3.30.300.160">
    <property type="entry name" value="Type II secretion system, protein E, N-terminal domain"/>
    <property type="match status" value="1"/>
</dbReference>
<evidence type="ECO:0000259" key="4">
    <source>
        <dbReference type="Pfam" id="PF00437"/>
    </source>
</evidence>
<dbReference type="Proteomes" id="UP000257479">
    <property type="component" value="Unassembled WGS sequence"/>
</dbReference>
<evidence type="ECO:0000313" key="7">
    <source>
        <dbReference type="Proteomes" id="UP000257479"/>
    </source>
</evidence>
<dbReference type="SUPFAM" id="SSF52540">
    <property type="entry name" value="P-loop containing nucleoside triphosphate hydrolases"/>
    <property type="match status" value="1"/>
</dbReference>
<reference evidence="6 7" key="1">
    <citation type="journal article" date="2018" name="Nat. Biotechnol.">
        <title>A standardized bacterial taxonomy based on genome phylogeny substantially revises the tree of life.</title>
        <authorList>
            <person name="Parks D.H."/>
            <person name="Chuvochina M."/>
            <person name="Waite D.W."/>
            <person name="Rinke C."/>
            <person name="Skarshewski A."/>
            <person name="Chaumeil P.A."/>
            <person name="Hugenholtz P."/>
        </authorList>
    </citation>
    <scope>NUCLEOTIDE SEQUENCE [LARGE SCALE GENOMIC DNA]</scope>
    <source>
        <strain evidence="6">UBA9152</strain>
    </source>
</reference>
<dbReference type="SUPFAM" id="SSF160246">
    <property type="entry name" value="EspE N-terminal domain-like"/>
    <property type="match status" value="1"/>
</dbReference>
<keyword evidence="3" id="KW-0067">ATP-binding</keyword>
<feature type="domain" description="Bacterial type II secretion system protein E" evidence="4">
    <location>
        <begin position="170"/>
        <end position="319"/>
    </location>
</feature>
<feature type="non-terminal residue" evidence="6">
    <location>
        <position position="319"/>
    </location>
</feature>
<dbReference type="InterPro" id="IPR001482">
    <property type="entry name" value="T2SS/T4SS_dom"/>
</dbReference>
<feature type="domain" description="Type II secretion system protein GspE N-terminal" evidence="5">
    <location>
        <begin position="57"/>
        <end position="142"/>
    </location>
</feature>
<dbReference type="PANTHER" id="PTHR30258">
    <property type="entry name" value="TYPE II SECRETION SYSTEM PROTEIN GSPE-RELATED"/>
    <property type="match status" value="1"/>
</dbReference>
<gene>
    <name evidence="6" type="ORF">DCP95_01925</name>
</gene>
<dbReference type="InterPro" id="IPR037257">
    <property type="entry name" value="T2SS_E_N_sf"/>
</dbReference>
<dbReference type="InterPro" id="IPR007831">
    <property type="entry name" value="T2SS_GspE_N"/>
</dbReference>
<dbReference type="GO" id="GO:0005524">
    <property type="term" value="F:ATP binding"/>
    <property type="evidence" value="ECO:0007669"/>
    <property type="project" value="UniProtKB-KW"/>
</dbReference>
<dbReference type="InterPro" id="IPR027417">
    <property type="entry name" value="P-loop_NTPase"/>
</dbReference>
<comment type="caution">
    <text evidence="6">The sequence shown here is derived from an EMBL/GenBank/DDBJ whole genome shotgun (WGS) entry which is preliminary data.</text>
</comment>
<dbReference type="GO" id="GO:0005886">
    <property type="term" value="C:plasma membrane"/>
    <property type="evidence" value="ECO:0007669"/>
    <property type="project" value="TreeGrafter"/>
</dbReference>
<dbReference type="Gene3D" id="3.30.450.90">
    <property type="match status" value="1"/>
</dbReference>
<keyword evidence="2" id="KW-0547">Nucleotide-binding</keyword>
<protein>
    <submittedName>
        <fullName evidence="6">Type II secretion system protein GspE</fullName>
    </submittedName>
</protein>
<dbReference type="Gene3D" id="3.40.50.300">
    <property type="entry name" value="P-loop containing nucleotide triphosphate hydrolases"/>
    <property type="match status" value="1"/>
</dbReference>
<dbReference type="FunFam" id="3.30.450.90:FF:000001">
    <property type="entry name" value="Type II secretion system ATPase GspE"/>
    <property type="match status" value="1"/>
</dbReference>
<proteinExistence type="inferred from homology"/>
<name>A0A3C1K9H2_9MICO</name>
<dbReference type="Pfam" id="PF00437">
    <property type="entry name" value="T2SSE"/>
    <property type="match status" value="1"/>
</dbReference>
<evidence type="ECO:0000259" key="5">
    <source>
        <dbReference type="Pfam" id="PF05157"/>
    </source>
</evidence>
<accession>A0A3C1K9H2</accession>
<evidence type="ECO:0000313" key="6">
    <source>
        <dbReference type="EMBL" id="HAN23315.1"/>
    </source>
</evidence>
<dbReference type="AlphaFoldDB" id="A0A3C1K9H2"/>
<organism evidence="6 7">
    <name type="scientific">Microbacterium ginsengisoli</name>
    <dbReference type="NCBI Taxonomy" id="400772"/>
    <lineage>
        <taxon>Bacteria</taxon>
        <taxon>Bacillati</taxon>
        <taxon>Actinomycetota</taxon>
        <taxon>Actinomycetes</taxon>
        <taxon>Micrococcales</taxon>
        <taxon>Microbacteriaceae</taxon>
        <taxon>Microbacterium</taxon>
    </lineage>
</organism>
<evidence type="ECO:0000256" key="1">
    <source>
        <dbReference type="ARBA" id="ARBA00006611"/>
    </source>
</evidence>